<feature type="domain" description="RanBD1" evidence="2">
    <location>
        <begin position="113"/>
        <end position="252"/>
    </location>
</feature>
<evidence type="ECO:0000256" key="1">
    <source>
        <dbReference type="SAM" id="MobiDB-lite"/>
    </source>
</evidence>
<dbReference type="EMBL" id="FR824146">
    <property type="protein sequence ID" value="CCA20704.1"/>
    <property type="molecule type" value="Genomic_DNA"/>
</dbReference>
<dbReference type="HOGENOM" id="CLU_1104396_0_0_1"/>
<proteinExistence type="predicted"/>
<feature type="region of interest" description="Disordered" evidence="1">
    <location>
        <begin position="1"/>
        <end position="60"/>
    </location>
</feature>
<dbReference type="GO" id="GO:0005096">
    <property type="term" value="F:GTPase activator activity"/>
    <property type="evidence" value="ECO:0007669"/>
    <property type="project" value="TreeGrafter"/>
</dbReference>
<organism evidence="3">
    <name type="scientific">Albugo laibachii Nc14</name>
    <dbReference type="NCBI Taxonomy" id="890382"/>
    <lineage>
        <taxon>Eukaryota</taxon>
        <taxon>Sar</taxon>
        <taxon>Stramenopiles</taxon>
        <taxon>Oomycota</taxon>
        <taxon>Peronosporomycetes</taxon>
        <taxon>Albuginales</taxon>
        <taxon>Albuginaceae</taxon>
        <taxon>Albugo</taxon>
    </lineage>
</organism>
<gene>
    <name evidence="3" type="primary">AlNc14C101G6048</name>
    <name evidence="3" type="ORF">ALNC14_068470</name>
</gene>
<evidence type="ECO:0000313" key="3">
    <source>
        <dbReference type="EMBL" id="CCA20704.1"/>
    </source>
</evidence>
<name>F0WHI5_9STRA</name>
<protein>
    <submittedName>
        <fullName evidence="3">Uncharacterized protein AlNc14C101G6048</fullName>
    </submittedName>
</protein>
<dbReference type="InterPro" id="IPR045255">
    <property type="entry name" value="RanBP1-like"/>
</dbReference>
<reference evidence="3" key="1">
    <citation type="journal article" date="2011" name="PLoS Biol.">
        <title>Gene gain and loss during evolution of obligate parasitism in the white rust pathogen of Arabidopsis thaliana.</title>
        <authorList>
            <person name="Kemen E."/>
            <person name="Gardiner A."/>
            <person name="Schultz-Larsen T."/>
            <person name="Kemen A.C."/>
            <person name="Balmuth A.L."/>
            <person name="Robert-Seilaniantz A."/>
            <person name="Bailey K."/>
            <person name="Holub E."/>
            <person name="Studholme D.J."/>
            <person name="Maclean D."/>
            <person name="Jones J.D."/>
        </authorList>
    </citation>
    <scope>NUCLEOTIDE SEQUENCE</scope>
</reference>
<dbReference type="Gene3D" id="2.30.29.30">
    <property type="entry name" value="Pleckstrin-homology domain (PH domain)/Phosphotyrosine-binding domain (PTB)"/>
    <property type="match status" value="1"/>
</dbReference>
<dbReference type="AlphaFoldDB" id="F0WHI5"/>
<dbReference type="SMART" id="SM00160">
    <property type="entry name" value="RanBD"/>
    <property type="match status" value="1"/>
</dbReference>
<feature type="compositionally biased region" description="Basic and acidic residues" evidence="1">
    <location>
        <begin position="26"/>
        <end position="47"/>
    </location>
</feature>
<dbReference type="PANTHER" id="PTHR23138">
    <property type="entry name" value="RAN BINDING PROTEIN"/>
    <property type="match status" value="1"/>
</dbReference>
<dbReference type="InterPro" id="IPR011993">
    <property type="entry name" value="PH-like_dom_sf"/>
</dbReference>
<sequence>MNALKPPAEPSNSEEEQDPLLKKRKLECEKEEPTALSPSKEEKDEALHASSPSKLIKKDETSGFAAYKKTNGFASFQNKAGFSAYTTDDTTNAFTEQAKQMESEKDERSSGAPTLTKVELANGEEDEQILQEQRGKLYKLVKSDYVEVGIGPVRILTKRDAVADRNNTRIVMRRESYPRGPGTKLILNARIKAFASVSVKTDRDLVFTILEPNEQKDELKEHSIHPVTYLLRFSAFENLEPFNQSLEQILNN</sequence>
<accession>F0WHI5</accession>
<reference evidence="3" key="2">
    <citation type="submission" date="2011-02" db="EMBL/GenBank/DDBJ databases">
        <authorList>
            <person name="MacLean D."/>
        </authorList>
    </citation>
    <scope>NUCLEOTIDE SEQUENCE</scope>
</reference>
<dbReference type="GO" id="GO:0005737">
    <property type="term" value="C:cytoplasm"/>
    <property type="evidence" value="ECO:0007669"/>
    <property type="project" value="TreeGrafter"/>
</dbReference>
<evidence type="ECO:0000259" key="2">
    <source>
        <dbReference type="PROSITE" id="PS50196"/>
    </source>
</evidence>
<dbReference type="InterPro" id="IPR000156">
    <property type="entry name" value="Ran_bind_dom"/>
</dbReference>
<dbReference type="PANTHER" id="PTHR23138:SF183">
    <property type="entry name" value="RANBD1 DOMAIN-CONTAINING PROTEIN"/>
    <property type="match status" value="1"/>
</dbReference>
<dbReference type="GO" id="GO:0005643">
    <property type="term" value="C:nuclear pore"/>
    <property type="evidence" value="ECO:0007669"/>
    <property type="project" value="TreeGrafter"/>
</dbReference>
<dbReference type="PROSITE" id="PS50196">
    <property type="entry name" value="RANBD1"/>
    <property type="match status" value="1"/>
</dbReference>
<dbReference type="SUPFAM" id="SSF50729">
    <property type="entry name" value="PH domain-like"/>
    <property type="match status" value="1"/>
</dbReference>
<dbReference type="Pfam" id="PF00638">
    <property type="entry name" value="Ran_BP1"/>
    <property type="match status" value="1"/>
</dbReference>